<organism evidence="1 2">
    <name type="scientific">Xanthomonas phaseoli pv. syngonii LMG 9055</name>
    <dbReference type="NCBI Taxonomy" id="1437878"/>
    <lineage>
        <taxon>Bacteria</taxon>
        <taxon>Pseudomonadati</taxon>
        <taxon>Pseudomonadota</taxon>
        <taxon>Gammaproteobacteria</taxon>
        <taxon>Lysobacterales</taxon>
        <taxon>Lysobacteraceae</taxon>
        <taxon>Xanthomonas</taxon>
    </lineage>
</organism>
<dbReference type="AlphaFoldDB" id="A0A1V9HE55"/>
<accession>A0A1V9HE55</accession>
<reference evidence="1 2" key="1">
    <citation type="journal article" date="2016" name="Plant Pathol.">
        <title>Genetic characterization of strains named as Xanthomonas axonopodis pv. dieffenbachiae leads to a taxonomic revision of the X. axonopodis species complex.</title>
        <authorList>
            <person name="Constantin E.C."/>
            <person name="Cleenwerck I."/>
            <person name="Maes M."/>
            <person name="Baeyen S."/>
            <person name="Van Malderghem C."/>
            <person name="De Vos P."/>
            <person name="Cottyn B."/>
        </authorList>
    </citation>
    <scope>NUCLEOTIDE SEQUENCE [LARGE SCALE GENOMIC DNA]</scope>
    <source>
        <strain evidence="2">LMG9055</strain>
    </source>
</reference>
<name>A0A1V9HE55_9XANT</name>
<dbReference type="Proteomes" id="UP000050343">
    <property type="component" value="Unassembled WGS sequence"/>
</dbReference>
<evidence type="ECO:0000313" key="2">
    <source>
        <dbReference type="Proteomes" id="UP000050343"/>
    </source>
</evidence>
<reference evidence="1 2" key="2">
    <citation type="journal article" date="2017" name="Plant Pathol.">
        <title>Pathogenicity and virulence gene content of Xanthomonas strains infecting Araceae, formerly known as Xanthomonas axonopodis pv. dieffenbachiae.</title>
        <authorList>
            <person name="Constantin E.C."/>
            <person name="Haegeman A."/>
            <person name="Van Vaerenbergh J."/>
            <person name="Baeyen S."/>
            <person name="Van Malderghem C."/>
            <person name="Maes M."/>
            <person name="Cottyn B."/>
        </authorList>
    </citation>
    <scope>NUCLEOTIDE SEQUENCE [LARGE SCALE GENOMIC DNA]</scope>
    <source>
        <strain evidence="2">LMG9055</strain>
    </source>
</reference>
<comment type="caution">
    <text evidence="1">The sequence shown here is derived from an EMBL/GenBank/DDBJ whole genome shotgun (WGS) entry which is preliminary data.</text>
</comment>
<sequence>MTWLIHCARCLLRRCLHDPLICNVEFLQVFGQGLLDGLGFVNMRAQYIQVVPGIYVRRKNIAVRLTGNDVLDLG</sequence>
<dbReference type="EMBL" id="JPUO02000098">
    <property type="protein sequence ID" value="OQP81126.1"/>
    <property type="molecule type" value="Genomic_DNA"/>
</dbReference>
<proteinExistence type="predicted"/>
<gene>
    <name evidence="1" type="ORF">IA54_021405</name>
</gene>
<evidence type="ECO:0000313" key="1">
    <source>
        <dbReference type="EMBL" id="OQP81126.1"/>
    </source>
</evidence>
<protein>
    <submittedName>
        <fullName evidence="1">Uncharacterized protein</fullName>
    </submittedName>
</protein>